<dbReference type="Proteomes" id="UP000007431">
    <property type="component" value="Unassembled WGS sequence"/>
</dbReference>
<dbReference type="KEGG" id="scm:SCHCO_02630951"/>
<dbReference type="AlphaFoldDB" id="D8QA60"/>
<dbReference type="VEuPathDB" id="FungiDB:SCHCODRAFT_02630951"/>
<sequence length="203" mass="23251">MVPPPPAYSRRANVHRHPDYYFEDGNLSILVSDTLFRLWTGLFRAPHSRAFEKMYPALAYTDDGSPLRLTGITAREFEKLLWVLYPLTIGEFSAETIDDWLAVLKLSTLWEFAAIRKLAIKRLGSLPIEPVRKIVVHKQYDIEKAWAFDAFNTLCRRCDPPTVREGRDLGVDVLAKVAQTREKLAETWGKGSRAALVRDAWAY</sequence>
<name>D8QA60_SCHCM</name>
<gene>
    <name evidence="1" type="ORF">SCHCODRAFT_110808</name>
</gene>
<protein>
    <recommendedName>
        <fullName evidence="3">BTB domain-containing protein</fullName>
    </recommendedName>
</protein>
<dbReference type="GeneID" id="9588533"/>
<dbReference type="OrthoDB" id="2367075at2759"/>
<accession>D8QA60</accession>
<organism evidence="2">
    <name type="scientific">Schizophyllum commune (strain H4-8 / FGSC 9210)</name>
    <name type="common">Split gill fungus</name>
    <dbReference type="NCBI Taxonomy" id="578458"/>
    <lineage>
        <taxon>Eukaryota</taxon>
        <taxon>Fungi</taxon>
        <taxon>Dikarya</taxon>
        <taxon>Basidiomycota</taxon>
        <taxon>Agaricomycotina</taxon>
        <taxon>Agaricomycetes</taxon>
        <taxon>Agaricomycetidae</taxon>
        <taxon>Agaricales</taxon>
        <taxon>Schizophyllaceae</taxon>
        <taxon>Schizophyllum</taxon>
    </lineage>
</organism>
<dbReference type="HOGENOM" id="CLU_047592_2_2_1"/>
<dbReference type="InParanoid" id="D8QA60"/>
<proteinExistence type="predicted"/>
<dbReference type="eggNOG" id="ENOG502SVCR">
    <property type="taxonomic scope" value="Eukaryota"/>
</dbReference>
<dbReference type="STRING" id="578458.D8QA60"/>
<feature type="non-terminal residue" evidence="1">
    <location>
        <position position="203"/>
    </location>
</feature>
<evidence type="ECO:0008006" key="3">
    <source>
        <dbReference type="Google" id="ProtNLM"/>
    </source>
</evidence>
<evidence type="ECO:0000313" key="1">
    <source>
        <dbReference type="EMBL" id="EFI95778.1"/>
    </source>
</evidence>
<dbReference type="OMA" id="RCCAGSK"/>
<keyword evidence="2" id="KW-1185">Reference proteome</keyword>
<dbReference type="EMBL" id="GL377308">
    <property type="protein sequence ID" value="EFI95778.1"/>
    <property type="molecule type" value="Genomic_DNA"/>
</dbReference>
<evidence type="ECO:0000313" key="2">
    <source>
        <dbReference type="Proteomes" id="UP000007431"/>
    </source>
</evidence>
<reference evidence="1 2" key="1">
    <citation type="journal article" date="2010" name="Nat. Biotechnol.">
        <title>Genome sequence of the model mushroom Schizophyllum commune.</title>
        <authorList>
            <person name="Ohm R.A."/>
            <person name="de Jong J.F."/>
            <person name="Lugones L.G."/>
            <person name="Aerts A."/>
            <person name="Kothe E."/>
            <person name="Stajich J.E."/>
            <person name="de Vries R.P."/>
            <person name="Record E."/>
            <person name="Levasseur A."/>
            <person name="Baker S.E."/>
            <person name="Bartholomew K.A."/>
            <person name="Coutinho P.M."/>
            <person name="Erdmann S."/>
            <person name="Fowler T.J."/>
            <person name="Gathman A.C."/>
            <person name="Lombard V."/>
            <person name="Henrissat B."/>
            <person name="Knabe N."/>
            <person name="Kuees U."/>
            <person name="Lilly W.W."/>
            <person name="Lindquist E."/>
            <person name="Lucas S."/>
            <person name="Magnuson J.K."/>
            <person name="Piumi F."/>
            <person name="Raudaskoski M."/>
            <person name="Salamov A."/>
            <person name="Schmutz J."/>
            <person name="Schwarze F.W.M.R."/>
            <person name="vanKuyk P.A."/>
            <person name="Horton J.S."/>
            <person name="Grigoriev I.V."/>
            <person name="Woesten H.A.B."/>
        </authorList>
    </citation>
    <scope>NUCLEOTIDE SEQUENCE [LARGE SCALE GENOMIC DNA]</scope>
    <source>
        <strain evidence="2">H4-8 / FGSC 9210</strain>
    </source>
</reference>